<dbReference type="InterPro" id="IPR000713">
    <property type="entry name" value="Mur_ligase_N"/>
</dbReference>
<evidence type="ECO:0000256" key="6">
    <source>
        <dbReference type="ARBA" id="ARBA00022618"/>
    </source>
</evidence>
<dbReference type="Pfam" id="PF02875">
    <property type="entry name" value="Mur_ligase_C"/>
    <property type="match status" value="1"/>
</dbReference>
<evidence type="ECO:0000256" key="15">
    <source>
        <dbReference type="SAM" id="Phobius"/>
    </source>
</evidence>
<gene>
    <name evidence="14" type="primary">murC</name>
    <name evidence="19" type="ORF">SAMN04487996_106309</name>
</gene>
<evidence type="ECO:0000256" key="9">
    <source>
        <dbReference type="ARBA" id="ARBA00022960"/>
    </source>
</evidence>
<comment type="pathway">
    <text evidence="2 14">Cell wall biogenesis; peptidoglycan biosynthesis.</text>
</comment>
<keyword evidence="11 14" id="KW-0131">Cell cycle</keyword>
<dbReference type="HAMAP" id="MF_00046">
    <property type="entry name" value="MurC"/>
    <property type="match status" value="1"/>
</dbReference>
<keyword evidence="9 14" id="KW-0133">Cell shape</keyword>
<feature type="domain" description="Mur ligase central" evidence="18">
    <location>
        <begin position="121"/>
        <end position="301"/>
    </location>
</feature>
<comment type="similarity">
    <text evidence="14">Belongs to the MurCDEF family.</text>
</comment>
<dbReference type="GO" id="GO:0051301">
    <property type="term" value="P:cell division"/>
    <property type="evidence" value="ECO:0007669"/>
    <property type="project" value="UniProtKB-KW"/>
</dbReference>
<feature type="domain" description="Mur ligase N-terminal catalytic" evidence="16">
    <location>
        <begin position="12"/>
        <end position="114"/>
    </location>
</feature>
<evidence type="ECO:0000313" key="20">
    <source>
        <dbReference type="Proteomes" id="UP000198748"/>
    </source>
</evidence>
<name>A0A1G7F958_9BACT</name>
<dbReference type="STRING" id="659014.SAMN04487996_106309"/>
<evidence type="ECO:0000259" key="16">
    <source>
        <dbReference type="Pfam" id="PF01225"/>
    </source>
</evidence>
<dbReference type="InterPro" id="IPR036565">
    <property type="entry name" value="Mur-like_cat_sf"/>
</dbReference>
<dbReference type="PANTHER" id="PTHR43445">
    <property type="entry name" value="UDP-N-ACETYLMURAMATE--L-ALANINE LIGASE-RELATED"/>
    <property type="match status" value="1"/>
</dbReference>
<reference evidence="20" key="1">
    <citation type="submission" date="2016-10" db="EMBL/GenBank/DDBJ databases">
        <authorList>
            <person name="Varghese N."/>
            <person name="Submissions S."/>
        </authorList>
    </citation>
    <scope>NUCLEOTIDE SEQUENCE [LARGE SCALE GENOMIC DNA]</scope>
    <source>
        <strain evidence="20">DSM 25329</strain>
    </source>
</reference>
<evidence type="ECO:0000259" key="18">
    <source>
        <dbReference type="Pfam" id="PF08245"/>
    </source>
</evidence>
<dbReference type="GO" id="GO:0009252">
    <property type="term" value="P:peptidoglycan biosynthetic process"/>
    <property type="evidence" value="ECO:0007669"/>
    <property type="project" value="UniProtKB-UniRule"/>
</dbReference>
<evidence type="ECO:0000256" key="8">
    <source>
        <dbReference type="ARBA" id="ARBA00022840"/>
    </source>
</evidence>
<evidence type="ECO:0000256" key="12">
    <source>
        <dbReference type="ARBA" id="ARBA00023316"/>
    </source>
</evidence>
<dbReference type="GO" id="GO:0008763">
    <property type="term" value="F:UDP-N-acetylmuramate-L-alanine ligase activity"/>
    <property type="evidence" value="ECO:0007669"/>
    <property type="project" value="UniProtKB-UniRule"/>
</dbReference>
<organism evidence="19 20">
    <name type="scientific">Dyadobacter soli</name>
    <dbReference type="NCBI Taxonomy" id="659014"/>
    <lineage>
        <taxon>Bacteria</taxon>
        <taxon>Pseudomonadati</taxon>
        <taxon>Bacteroidota</taxon>
        <taxon>Cytophagia</taxon>
        <taxon>Cytophagales</taxon>
        <taxon>Spirosomataceae</taxon>
        <taxon>Dyadobacter</taxon>
    </lineage>
</organism>
<dbReference type="RefSeq" id="WP_090149653.1">
    <property type="nucleotide sequence ID" value="NZ_FNAN01000006.1"/>
</dbReference>
<dbReference type="InterPro" id="IPR013221">
    <property type="entry name" value="Mur_ligase_cen"/>
</dbReference>
<dbReference type="OrthoDB" id="9804126at2"/>
<keyword evidence="20" id="KW-1185">Reference proteome</keyword>
<keyword evidence="5 14" id="KW-0436">Ligase</keyword>
<dbReference type="PANTHER" id="PTHR43445:SF3">
    <property type="entry name" value="UDP-N-ACETYLMURAMATE--L-ALANINE LIGASE"/>
    <property type="match status" value="1"/>
</dbReference>
<feature type="domain" description="Mur ligase C-terminal" evidence="17">
    <location>
        <begin position="323"/>
        <end position="448"/>
    </location>
</feature>
<evidence type="ECO:0000313" key="19">
    <source>
        <dbReference type="EMBL" id="SDE72404.1"/>
    </source>
</evidence>
<comment type="subcellular location">
    <subcellularLocation>
        <location evidence="1 14">Cytoplasm</location>
    </subcellularLocation>
</comment>
<dbReference type="GO" id="GO:0005524">
    <property type="term" value="F:ATP binding"/>
    <property type="evidence" value="ECO:0007669"/>
    <property type="project" value="UniProtKB-UniRule"/>
</dbReference>
<dbReference type="Proteomes" id="UP000198748">
    <property type="component" value="Unassembled WGS sequence"/>
</dbReference>
<evidence type="ECO:0000256" key="14">
    <source>
        <dbReference type="HAMAP-Rule" id="MF_00046"/>
    </source>
</evidence>
<dbReference type="Pfam" id="PF08245">
    <property type="entry name" value="Mur_ligase_M"/>
    <property type="match status" value="1"/>
</dbReference>
<keyword evidence="12 14" id="KW-0961">Cell wall biogenesis/degradation</keyword>
<evidence type="ECO:0000256" key="4">
    <source>
        <dbReference type="ARBA" id="ARBA00022490"/>
    </source>
</evidence>
<dbReference type="GO" id="GO:0005737">
    <property type="term" value="C:cytoplasm"/>
    <property type="evidence" value="ECO:0007669"/>
    <property type="project" value="UniProtKB-SubCell"/>
</dbReference>
<comment type="catalytic activity">
    <reaction evidence="13 14">
        <text>UDP-N-acetyl-alpha-D-muramate + L-alanine + ATP = UDP-N-acetyl-alpha-D-muramoyl-L-alanine + ADP + phosphate + H(+)</text>
        <dbReference type="Rhea" id="RHEA:23372"/>
        <dbReference type="ChEBI" id="CHEBI:15378"/>
        <dbReference type="ChEBI" id="CHEBI:30616"/>
        <dbReference type="ChEBI" id="CHEBI:43474"/>
        <dbReference type="ChEBI" id="CHEBI:57972"/>
        <dbReference type="ChEBI" id="CHEBI:70757"/>
        <dbReference type="ChEBI" id="CHEBI:83898"/>
        <dbReference type="ChEBI" id="CHEBI:456216"/>
        <dbReference type="EC" id="6.3.2.8"/>
    </reaction>
</comment>
<evidence type="ECO:0000256" key="7">
    <source>
        <dbReference type="ARBA" id="ARBA00022741"/>
    </source>
</evidence>
<keyword evidence="6 14" id="KW-0132">Cell division</keyword>
<accession>A0A1G7F958</accession>
<evidence type="ECO:0000256" key="3">
    <source>
        <dbReference type="ARBA" id="ARBA00012211"/>
    </source>
</evidence>
<keyword evidence="15" id="KW-1133">Transmembrane helix</keyword>
<dbReference type="EC" id="6.3.2.8" evidence="3 14"/>
<dbReference type="Pfam" id="PF01225">
    <property type="entry name" value="Mur_ligase"/>
    <property type="match status" value="1"/>
</dbReference>
<dbReference type="InterPro" id="IPR005758">
    <property type="entry name" value="UDP-N-AcMur_Ala_ligase_MurC"/>
</dbReference>
<dbReference type="SUPFAM" id="SSF53244">
    <property type="entry name" value="MurD-like peptide ligases, peptide-binding domain"/>
    <property type="match status" value="1"/>
</dbReference>
<dbReference type="Gene3D" id="3.90.190.20">
    <property type="entry name" value="Mur ligase, C-terminal domain"/>
    <property type="match status" value="1"/>
</dbReference>
<dbReference type="SUPFAM" id="SSF51984">
    <property type="entry name" value="MurCD N-terminal domain"/>
    <property type="match status" value="1"/>
</dbReference>
<comment type="function">
    <text evidence="14">Cell wall formation.</text>
</comment>
<evidence type="ECO:0000256" key="11">
    <source>
        <dbReference type="ARBA" id="ARBA00023306"/>
    </source>
</evidence>
<feature type="binding site" evidence="14">
    <location>
        <begin position="123"/>
        <end position="129"/>
    </location>
    <ligand>
        <name>ATP</name>
        <dbReference type="ChEBI" id="CHEBI:30616"/>
    </ligand>
</feature>
<dbReference type="Gene3D" id="3.40.1190.10">
    <property type="entry name" value="Mur-like, catalytic domain"/>
    <property type="match status" value="1"/>
</dbReference>
<dbReference type="GO" id="GO:0008360">
    <property type="term" value="P:regulation of cell shape"/>
    <property type="evidence" value="ECO:0007669"/>
    <property type="project" value="UniProtKB-KW"/>
</dbReference>
<proteinExistence type="inferred from homology"/>
<protein>
    <recommendedName>
        <fullName evidence="3 14">UDP-N-acetylmuramate--L-alanine ligase</fullName>
        <ecNumber evidence="3 14">6.3.2.8</ecNumber>
    </recommendedName>
    <alternativeName>
        <fullName evidence="14">UDP-N-acetylmuramoyl-L-alanine synthetase</fullName>
    </alternativeName>
</protein>
<dbReference type="SUPFAM" id="SSF53623">
    <property type="entry name" value="MurD-like peptide ligases, catalytic domain"/>
    <property type="match status" value="1"/>
</dbReference>
<dbReference type="AlphaFoldDB" id="A0A1G7F958"/>
<dbReference type="NCBIfam" id="TIGR01082">
    <property type="entry name" value="murC"/>
    <property type="match status" value="1"/>
</dbReference>
<keyword evidence="8 14" id="KW-0067">ATP-binding</keyword>
<dbReference type="InterPro" id="IPR050061">
    <property type="entry name" value="MurCDEF_pg_biosynth"/>
</dbReference>
<sequence>MMSSSVTNWKYIYFVGIGGIGMSALARWFKANGFEVAGYDKTMTPLVGKLIEEGIPVTLEDDIATIPDAFKADPQQTLVIYTPAVPVQHKQMHYFRDENFLILKRSQVLGILTQNLRTIGVAGTHGKTTTSSLVAHILRHAQVNSTAFLGGITQNYGTNLLLNEPTEKLEEVFCVVEADEFDRSFLTLFPEIAIVTSTDADHLDIYGKHEAVLESFRDYVSQIDENGALFMREGLEIGDSSKAKVFTYSLNSGPYHSENIHIENARFVFDLVYPGGMIEGIAMKIPGYHNIENSIAASAVALYIGVEPAKIKEALESYGGVKRRFEYQVEEEGNVYIDDYAHHPTEIEAFLSSVKGLYPGRHVTAIFQPHLFTRTRDFADGFAESLSLADRLLLLDIYPARELPIEGVDSQMILGKVTSNDKQLVAKEEVLQLLKELNTDIVVTIGAGDIDTLVGPIRDLLQNPVANN</sequence>
<keyword evidence="4 14" id="KW-0963">Cytoplasm</keyword>
<dbReference type="Gene3D" id="3.40.50.720">
    <property type="entry name" value="NAD(P)-binding Rossmann-like Domain"/>
    <property type="match status" value="1"/>
</dbReference>
<dbReference type="EMBL" id="FNAN01000006">
    <property type="protein sequence ID" value="SDE72404.1"/>
    <property type="molecule type" value="Genomic_DNA"/>
</dbReference>
<keyword evidence="15" id="KW-0812">Transmembrane</keyword>
<keyword evidence="15" id="KW-0472">Membrane</keyword>
<dbReference type="UniPathway" id="UPA00219"/>
<evidence type="ECO:0000256" key="1">
    <source>
        <dbReference type="ARBA" id="ARBA00004496"/>
    </source>
</evidence>
<dbReference type="GO" id="GO:0071555">
    <property type="term" value="P:cell wall organization"/>
    <property type="evidence" value="ECO:0007669"/>
    <property type="project" value="UniProtKB-KW"/>
</dbReference>
<keyword evidence="7 14" id="KW-0547">Nucleotide-binding</keyword>
<evidence type="ECO:0000256" key="10">
    <source>
        <dbReference type="ARBA" id="ARBA00022984"/>
    </source>
</evidence>
<dbReference type="InterPro" id="IPR004101">
    <property type="entry name" value="Mur_ligase_C"/>
</dbReference>
<evidence type="ECO:0000256" key="13">
    <source>
        <dbReference type="ARBA" id="ARBA00047833"/>
    </source>
</evidence>
<feature type="transmembrane region" description="Helical" evidence="15">
    <location>
        <begin position="12"/>
        <end position="29"/>
    </location>
</feature>
<evidence type="ECO:0000259" key="17">
    <source>
        <dbReference type="Pfam" id="PF02875"/>
    </source>
</evidence>
<keyword evidence="10 14" id="KW-0573">Peptidoglycan synthesis</keyword>
<dbReference type="InterPro" id="IPR036615">
    <property type="entry name" value="Mur_ligase_C_dom_sf"/>
</dbReference>
<evidence type="ECO:0000256" key="5">
    <source>
        <dbReference type="ARBA" id="ARBA00022598"/>
    </source>
</evidence>
<evidence type="ECO:0000256" key="2">
    <source>
        <dbReference type="ARBA" id="ARBA00004752"/>
    </source>
</evidence>